<sequence>MDELLKIEITIKEKGLTEFRPLKSLPLQD</sequence>
<gene>
    <name evidence="1" type="ORF">METZ01_LOCUS11108</name>
</gene>
<accession>A0A381NVS3</accession>
<organism evidence="1">
    <name type="scientific">marine metagenome</name>
    <dbReference type="NCBI Taxonomy" id="408172"/>
    <lineage>
        <taxon>unclassified sequences</taxon>
        <taxon>metagenomes</taxon>
        <taxon>ecological metagenomes</taxon>
    </lineage>
</organism>
<dbReference type="EMBL" id="UINC01000607">
    <property type="protein sequence ID" value="SUZ58254.1"/>
    <property type="molecule type" value="Genomic_DNA"/>
</dbReference>
<evidence type="ECO:0000313" key="1">
    <source>
        <dbReference type="EMBL" id="SUZ58254.1"/>
    </source>
</evidence>
<protein>
    <submittedName>
        <fullName evidence="1">Uncharacterized protein</fullName>
    </submittedName>
</protein>
<proteinExistence type="predicted"/>
<dbReference type="AlphaFoldDB" id="A0A381NVS3"/>
<name>A0A381NVS3_9ZZZZ</name>
<reference evidence="1" key="1">
    <citation type="submission" date="2018-05" db="EMBL/GenBank/DDBJ databases">
        <authorList>
            <person name="Lanie J.A."/>
            <person name="Ng W.-L."/>
            <person name="Kazmierczak K.M."/>
            <person name="Andrzejewski T.M."/>
            <person name="Davidsen T.M."/>
            <person name="Wayne K.J."/>
            <person name="Tettelin H."/>
            <person name="Glass J.I."/>
            <person name="Rusch D."/>
            <person name="Podicherti R."/>
            <person name="Tsui H.-C.T."/>
            <person name="Winkler M.E."/>
        </authorList>
    </citation>
    <scope>NUCLEOTIDE SEQUENCE</scope>
</reference>